<dbReference type="PROSITE" id="PS50889">
    <property type="entry name" value="S4"/>
    <property type="match status" value="1"/>
</dbReference>
<proteinExistence type="inferred from homology"/>
<dbReference type="Pfam" id="PF00849">
    <property type="entry name" value="PseudoU_synth_2"/>
    <property type="match status" value="1"/>
</dbReference>
<dbReference type="InterPro" id="IPR000748">
    <property type="entry name" value="PsdUridine_synth_RsuA/RluB/E/F"/>
</dbReference>
<dbReference type="PANTHER" id="PTHR47683:SF2">
    <property type="entry name" value="RNA-BINDING S4 DOMAIN-CONTAINING PROTEIN"/>
    <property type="match status" value="1"/>
</dbReference>
<keyword evidence="3" id="KW-0694">RNA-binding</keyword>
<dbReference type="Pfam" id="PF01479">
    <property type="entry name" value="S4"/>
    <property type="match status" value="1"/>
</dbReference>
<dbReference type="SMART" id="SM00363">
    <property type="entry name" value="S4"/>
    <property type="match status" value="1"/>
</dbReference>
<comment type="similarity">
    <text evidence="1 4">Belongs to the pseudouridine synthase RsuA family.</text>
</comment>
<evidence type="ECO:0000256" key="1">
    <source>
        <dbReference type="ARBA" id="ARBA00008348"/>
    </source>
</evidence>
<dbReference type="EC" id="5.4.99.-" evidence="4"/>
<dbReference type="NCBIfam" id="TIGR00093">
    <property type="entry name" value="pseudouridine synthase"/>
    <property type="match status" value="1"/>
</dbReference>
<dbReference type="EMBL" id="WKKI01000003">
    <property type="protein sequence ID" value="MRX71193.1"/>
    <property type="molecule type" value="Genomic_DNA"/>
</dbReference>
<dbReference type="SUPFAM" id="SSF55174">
    <property type="entry name" value="Alpha-L RNA-binding motif"/>
    <property type="match status" value="1"/>
</dbReference>
<dbReference type="InterPro" id="IPR006145">
    <property type="entry name" value="PsdUridine_synth_RsuA/RluA"/>
</dbReference>
<dbReference type="Proteomes" id="UP000448867">
    <property type="component" value="Unassembled WGS sequence"/>
</dbReference>
<dbReference type="InterPro" id="IPR002942">
    <property type="entry name" value="S4_RNA-bd"/>
</dbReference>
<dbReference type="InterPro" id="IPR020103">
    <property type="entry name" value="PsdUridine_synth_cat_dom_sf"/>
</dbReference>
<dbReference type="GO" id="GO:0120159">
    <property type="term" value="F:rRNA pseudouridine synthase activity"/>
    <property type="evidence" value="ECO:0007669"/>
    <property type="project" value="UniProtKB-ARBA"/>
</dbReference>
<reference evidence="6 7" key="1">
    <citation type="submission" date="2019-11" db="EMBL/GenBank/DDBJ databases">
        <title>Bacillus lacus genome.</title>
        <authorList>
            <person name="Allen C.J."/>
            <person name="Newman J.D."/>
        </authorList>
    </citation>
    <scope>NUCLEOTIDE SEQUENCE [LARGE SCALE GENOMIC DNA]</scope>
    <source>
        <strain evidence="6 7">KCTC 33946</strain>
    </source>
</reference>
<sequence>MRIDKYLSLTGSISRRTAKRLLEEGRVTAGGKVCSLNTEIDPEDEVLVDGLVPERKKRDYYYAFHKPPGIVCTSAQDVEGNIIDYLNLPQRVFPVGRLDKASQGLILLTNDGDIVNRILKSEYGHEKEYLVRTDREFDDFFLQELSIGVDILNTRTKPCKVFREGEREFRIILTQGLNRQIRRMCKEFGYNVISLERIRIMHINLGNLGEGSIRELTKDEIDMLKKK</sequence>
<dbReference type="SUPFAM" id="SSF55120">
    <property type="entry name" value="Pseudouridine synthase"/>
    <property type="match status" value="1"/>
</dbReference>
<dbReference type="PROSITE" id="PS01149">
    <property type="entry name" value="PSI_RSU"/>
    <property type="match status" value="1"/>
</dbReference>
<organism evidence="6 7">
    <name type="scientific">Metabacillus lacus</name>
    <dbReference type="NCBI Taxonomy" id="1983721"/>
    <lineage>
        <taxon>Bacteria</taxon>
        <taxon>Bacillati</taxon>
        <taxon>Bacillota</taxon>
        <taxon>Bacilli</taxon>
        <taxon>Bacillales</taxon>
        <taxon>Bacillaceae</taxon>
        <taxon>Metabacillus</taxon>
    </lineage>
</organism>
<dbReference type="FunFam" id="3.30.70.1560:FF:000002">
    <property type="entry name" value="Pseudouridine synthase"/>
    <property type="match status" value="1"/>
</dbReference>
<dbReference type="RefSeq" id="WP_154306326.1">
    <property type="nucleotide sequence ID" value="NZ_WKKI01000003.1"/>
</dbReference>
<protein>
    <recommendedName>
        <fullName evidence="4">Pseudouridine synthase</fullName>
        <ecNumber evidence="4">5.4.99.-</ecNumber>
    </recommendedName>
</protein>
<name>A0A7X2IWN8_9BACI</name>
<dbReference type="GO" id="GO:0003723">
    <property type="term" value="F:RNA binding"/>
    <property type="evidence" value="ECO:0007669"/>
    <property type="project" value="UniProtKB-KW"/>
</dbReference>
<dbReference type="InterPro" id="IPR018496">
    <property type="entry name" value="PsdUridine_synth_RsuA/RluB_CS"/>
</dbReference>
<keyword evidence="7" id="KW-1185">Reference proteome</keyword>
<comment type="caution">
    <text evidence="6">The sequence shown here is derived from an EMBL/GenBank/DDBJ whole genome shotgun (WGS) entry which is preliminary data.</text>
</comment>
<evidence type="ECO:0000256" key="2">
    <source>
        <dbReference type="ARBA" id="ARBA00023235"/>
    </source>
</evidence>
<dbReference type="InterPro" id="IPR036986">
    <property type="entry name" value="S4_RNA-bd_sf"/>
</dbReference>
<gene>
    <name evidence="6" type="ORF">GJU40_03275</name>
</gene>
<dbReference type="OrthoDB" id="9807213at2"/>
<feature type="domain" description="RNA-binding S4" evidence="5">
    <location>
        <begin position="1"/>
        <end position="61"/>
    </location>
</feature>
<evidence type="ECO:0000256" key="3">
    <source>
        <dbReference type="PROSITE-ProRule" id="PRU00182"/>
    </source>
</evidence>
<evidence type="ECO:0000313" key="7">
    <source>
        <dbReference type="Proteomes" id="UP000448867"/>
    </source>
</evidence>
<evidence type="ECO:0000259" key="5">
    <source>
        <dbReference type="SMART" id="SM00363"/>
    </source>
</evidence>
<dbReference type="Gene3D" id="3.30.70.580">
    <property type="entry name" value="Pseudouridine synthase I, catalytic domain, N-terminal subdomain"/>
    <property type="match status" value="1"/>
</dbReference>
<dbReference type="InterPro" id="IPR050343">
    <property type="entry name" value="RsuA_PseudoU_synthase"/>
</dbReference>
<evidence type="ECO:0000256" key="4">
    <source>
        <dbReference type="RuleBase" id="RU003887"/>
    </source>
</evidence>
<dbReference type="AlphaFoldDB" id="A0A7X2IWN8"/>
<accession>A0A7X2IWN8</accession>
<dbReference type="InterPro" id="IPR042092">
    <property type="entry name" value="PsdUridine_s_RsuA/RluB/E/F_cat"/>
</dbReference>
<dbReference type="Gene3D" id="3.30.70.1560">
    <property type="entry name" value="Alpha-L RNA-binding motif"/>
    <property type="match status" value="1"/>
</dbReference>
<dbReference type="CDD" id="cd00165">
    <property type="entry name" value="S4"/>
    <property type="match status" value="1"/>
</dbReference>
<keyword evidence="2 4" id="KW-0413">Isomerase</keyword>
<dbReference type="GO" id="GO:0000455">
    <property type="term" value="P:enzyme-directed rRNA pseudouridine synthesis"/>
    <property type="evidence" value="ECO:0007669"/>
    <property type="project" value="UniProtKB-ARBA"/>
</dbReference>
<evidence type="ECO:0000313" key="6">
    <source>
        <dbReference type="EMBL" id="MRX71193.1"/>
    </source>
</evidence>
<dbReference type="InterPro" id="IPR020094">
    <property type="entry name" value="TruA/RsuA/RluB/E/F_N"/>
</dbReference>
<dbReference type="Gene3D" id="3.10.290.10">
    <property type="entry name" value="RNA-binding S4 domain"/>
    <property type="match status" value="1"/>
</dbReference>
<dbReference type="PANTHER" id="PTHR47683">
    <property type="entry name" value="PSEUDOURIDINE SYNTHASE FAMILY PROTEIN-RELATED"/>
    <property type="match status" value="1"/>
</dbReference>